<keyword evidence="4" id="KW-0671">Queuosine biosynthesis</keyword>
<dbReference type="Gene3D" id="3.40.1780.10">
    <property type="entry name" value="QueA-like"/>
    <property type="match status" value="1"/>
</dbReference>
<dbReference type="EMBL" id="BAAADJ010000058">
    <property type="protein sequence ID" value="GAA0340550.1"/>
    <property type="molecule type" value="Genomic_DNA"/>
</dbReference>
<reference evidence="6" key="1">
    <citation type="journal article" date="2019" name="Int. J. Syst. Evol. Microbiol.">
        <title>The Global Catalogue of Microorganisms (GCM) 10K type strain sequencing project: providing services to taxonomists for standard genome sequencing and annotation.</title>
        <authorList>
            <consortium name="The Broad Institute Genomics Platform"/>
            <consortium name="The Broad Institute Genome Sequencing Center for Infectious Disease"/>
            <person name="Wu L."/>
            <person name="Ma J."/>
        </authorList>
    </citation>
    <scope>NUCLEOTIDE SEQUENCE [LARGE SCALE GENOMIC DNA]</scope>
    <source>
        <strain evidence="6">JCM 9731</strain>
    </source>
</reference>
<evidence type="ECO:0000313" key="6">
    <source>
        <dbReference type="Proteomes" id="UP001500782"/>
    </source>
</evidence>
<evidence type="ECO:0000313" key="5">
    <source>
        <dbReference type="EMBL" id="GAA0340550.1"/>
    </source>
</evidence>
<proteinExistence type="predicted"/>
<organism evidence="5 6">
    <name type="scientific">Bacillus carboniphilus</name>
    <dbReference type="NCBI Taxonomy" id="86663"/>
    <lineage>
        <taxon>Bacteria</taxon>
        <taxon>Bacillati</taxon>
        <taxon>Bacillota</taxon>
        <taxon>Bacilli</taxon>
        <taxon>Bacillales</taxon>
        <taxon>Bacillaceae</taxon>
        <taxon>Bacillus</taxon>
    </lineage>
</organism>
<dbReference type="InterPro" id="IPR036100">
    <property type="entry name" value="QueA_sf"/>
</dbReference>
<accession>A0ABP3GCN5</accession>
<keyword evidence="1" id="KW-0963">Cytoplasm</keyword>
<keyword evidence="3" id="KW-0949">S-adenosyl-L-methionine</keyword>
<keyword evidence="2" id="KW-0808">Transferase</keyword>
<dbReference type="SUPFAM" id="SSF111337">
    <property type="entry name" value="QueA-like"/>
    <property type="match status" value="1"/>
</dbReference>
<evidence type="ECO:0000256" key="2">
    <source>
        <dbReference type="ARBA" id="ARBA00022679"/>
    </source>
</evidence>
<name>A0ABP3GCN5_9BACI</name>
<evidence type="ECO:0000256" key="4">
    <source>
        <dbReference type="ARBA" id="ARBA00022785"/>
    </source>
</evidence>
<protein>
    <submittedName>
        <fullName evidence="5">S-adenosylmethionine:tRNA ribosyltransferase-isomerase</fullName>
    </submittedName>
</protein>
<dbReference type="Proteomes" id="UP001500782">
    <property type="component" value="Unassembled WGS sequence"/>
</dbReference>
<sequence>MTNIIHQSFEIPEYLNAKIPAEYRGGMREHVRMMVLDRNTGETYHDRFEQIDSYLSPGDLLVFNNSRTIPAVLKAEGKIEIRLSRQVGEGQWEALILGETNGTLILPNQLYAHIIGVGSEPPLVKIAFSKAGTELLDDIYQYGEPIRYEYIENPWPLDAYQTVYGSVPGSVEMPSAGRAFSWKLIKRLKQKGINVAFLQLHAGLSYYGNDDWPIPTKHPESFHIPSDTANLVNTTRKSGGRVIAVGTTVVRALETAVNEIGEVEASTGVTNLYIKKGFQLQAVQGLLTGFHEPKASHLDLLTALIEEERLGAAYQEALQQGYLWHEFGDMNLIISTRESK</sequence>
<dbReference type="Gene3D" id="2.40.10.240">
    <property type="entry name" value="QueA-like"/>
    <property type="match status" value="1"/>
</dbReference>
<gene>
    <name evidence="5" type="ORF">GCM10008967_33640</name>
</gene>
<comment type="caution">
    <text evidence="5">The sequence shown here is derived from an EMBL/GenBank/DDBJ whole genome shotgun (WGS) entry which is preliminary data.</text>
</comment>
<dbReference type="PANTHER" id="PTHR30307">
    <property type="entry name" value="S-ADENOSYLMETHIONINE:TRNA RIBOSYLTRANSFERASE-ISOMERASE"/>
    <property type="match status" value="1"/>
</dbReference>
<dbReference type="InterPro" id="IPR042119">
    <property type="entry name" value="QueA_dom2"/>
</dbReference>
<dbReference type="RefSeq" id="WP_343801550.1">
    <property type="nucleotide sequence ID" value="NZ_BAAADJ010000058.1"/>
</dbReference>
<keyword evidence="6" id="KW-1185">Reference proteome</keyword>
<dbReference type="Pfam" id="PF02547">
    <property type="entry name" value="Queuosine_synth"/>
    <property type="match status" value="1"/>
</dbReference>
<dbReference type="PANTHER" id="PTHR30307:SF0">
    <property type="entry name" value="S-ADENOSYLMETHIONINE:TRNA RIBOSYLTRANSFERASE-ISOMERASE"/>
    <property type="match status" value="1"/>
</dbReference>
<evidence type="ECO:0000256" key="1">
    <source>
        <dbReference type="ARBA" id="ARBA00022490"/>
    </source>
</evidence>
<dbReference type="InterPro" id="IPR003699">
    <property type="entry name" value="QueA"/>
</dbReference>
<dbReference type="InterPro" id="IPR042118">
    <property type="entry name" value="QueA_dom1"/>
</dbReference>
<evidence type="ECO:0000256" key="3">
    <source>
        <dbReference type="ARBA" id="ARBA00022691"/>
    </source>
</evidence>